<dbReference type="Proteomes" id="UP000193136">
    <property type="component" value="Unassembled WGS sequence"/>
</dbReference>
<name>A0A1X0YDU6_9BACT</name>
<reference evidence="1 2" key="1">
    <citation type="submission" date="2017-03" db="EMBL/GenBank/DDBJ databases">
        <title>Genome sequence of Geothermobacter sp. EPR-M, Deep-Sea Iron Reducer.</title>
        <authorList>
            <person name="Tully B."/>
            <person name="Savalia P."/>
            <person name="Abuyen K."/>
            <person name="Baughan C."/>
            <person name="Romero E."/>
            <person name="Ronkowski C."/>
            <person name="Torres B."/>
            <person name="Tremblay J."/>
            <person name="Trujillo A."/>
            <person name="Tyler M."/>
            <person name="Perez-Rodriguez I."/>
            <person name="Amend J."/>
        </authorList>
    </citation>
    <scope>NUCLEOTIDE SEQUENCE [LARGE SCALE GENOMIC DNA]</scope>
    <source>
        <strain evidence="1 2">EPR-M</strain>
    </source>
</reference>
<proteinExistence type="predicted"/>
<dbReference type="EMBL" id="NAAD01000001">
    <property type="protein sequence ID" value="ORJ63289.1"/>
    <property type="molecule type" value="Genomic_DNA"/>
</dbReference>
<sequence length="406" mass="44328">MANQHYDLIIAGDAPGARIAGILLGRRGLRVLHLHGRGWPQYLLRNSSILLDDLLDQLQARHCLTATVPIQLHFETTCIEIHGSSPWQDEIRRELPQSYPQIIALLDQLQRWGQTLQHTLREIGGSPVFNLRHKVRWPLACRRKGLPGGLLRQSFADWCARQPICAEGRQLCRSLLAAVCLIPATNLSLAEAALAWDQLLGRQSVAGAVLDKLLEQRLADTGATRRPLEQLSGLNSLRSGTVQCHLGAETVSCDRLLLAARPTPPVPGWPESQGGPALWELQRPTTQPSKLLAPRLLIHSPAAAFQLALGRNQNRPEIYLRCPAEIDPATDLAVELSCLFPGDQPAFNRLQNGQAPASSGPCGERGALRPARALYQACAEQLYPALGLLGEALVALTLTGMKKKGP</sequence>
<dbReference type="InterPro" id="IPR036188">
    <property type="entry name" value="FAD/NAD-bd_sf"/>
</dbReference>
<protein>
    <submittedName>
        <fullName evidence="1">Uncharacterized protein</fullName>
    </submittedName>
</protein>
<keyword evidence="2" id="KW-1185">Reference proteome</keyword>
<dbReference type="OrthoDB" id="3293200at2"/>
<dbReference type="STRING" id="1969733.B5V00_00010"/>
<accession>A0A1X0YDU6</accession>
<dbReference type="AlphaFoldDB" id="A0A1X0YDU6"/>
<gene>
    <name evidence="1" type="ORF">B5V00_00010</name>
</gene>
<dbReference type="SUPFAM" id="SSF51905">
    <property type="entry name" value="FAD/NAD(P)-binding domain"/>
    <property type="match status" value="1"/>
</dbReference>
<organism evidence="1 2">
    <name type="scientific">Geothermobacter hydrogeniphilus</name>
    <dbReference type="NCBI Taxonomy" id="1969733"/>
    <lineage>
        <taxon>Bacteria</taxon>
        <taxon>Pseudomonadati</taxon>
        <taxon>Thermodesulfobacteriota</taxon>
        <taxon>Desulfuromonadia</taxon>
        <taxon>Desulfuromonadales</taxon>
        <taxon>Geothermobacteraceae</taxon>
        <taxon>Geothermobacter</taxon>
    </lineage>
</organism>
<evidence type="ECO:0000313" key="2">
    <source>
        <dbReference type="Proteomes" id="UP000193136"/>
    </source>
</evidence>
<comment type="caution">
    <text evidence="1">The sequence shown here is derived from an EMBL/GenBank/DDBJ whole genome shotgun (WGS) entry which is preliminary data.</text>
</comment>
<evidence type="ECO:0000313" key="1">
    <source>
        <dbReference type="EMBL" id="ORJ63289.1"/>
    </source>
</evidence>
<dbReference type="RefSeq" id="WP_085008228.1">
    <property type="nucleotide sequence ID" value="NZ_NAAD01000001.1"/>
</dbReference>